<dbReference type="InterPro" id="IPR013534">
    <property type="entry name" value="Starch_synth_cat_dom"/>
</dbReference>
<evidence type="ECO:0000256" key="5">
    <source>
        <dbReference type="ARBA" id="ARBA00023316"/>
    </source>
</evidence>
<dbReference type="InterPro" id="IPR006047">
    <property type="entry name" value="GH13_cat_dom"/>
</dbReference>
<dbReference type="SUPFAM" id="SSF51445">
    <property type="entry name" value="(Trans)glycosidases"/>
    <property type="match status" value="1"/>
</dbReference>
<dbReference type="InterPro" id="IPR001296">
    <property type="entry name" value="Glyco_trans_1"/>
</dbReference>
<dbReference type="Pfam" id="PF26122">
    <property type="entry name" value="CBM_Mok13"/>
    <property type="match status" value="1"/>
</dbReference>
<dbReference type="GO" id="GO:0047657">
    <property type="term" value="F:alpha-1,3-glucan synthase activity"/>
    <property type="evidence" value="ECO:0007669"/>
    <property type="project" value="UniProtKB-EC"/>
</dbReference>
<feature type="transmembrane region" description="Helical" evidence="8">
    <location>
        <begin position="2298"/>
        <end position="2316"/>
    </location>
</feature>
<name>A0AAJ0HD13_9PEZI</name>
<dbReference type="InterPro" id="IPR058655">
    <property type="entry name" value="Mok11-14/Ags1-like"/>
</dbReference>
<proteinExistence type="inferred from homology"/>
<evidence type="ECO:0000259" key="10">
    <source>
        <dbReference type="SMART" id="SM00642"/>
    </source>
</evidence>
<keyword evidence="4" id="KW-0808">Transferase</keyword>
<dbReference type="InterPro" id="IPR058657">
    <property type="entry name" value="Mok11-13/Ags1-like_Ig"/>
</dbReference>
<feature type="transmembrane region" description="Helical" evidence="8">
    <location>
        <begin position="2253"/>
        <end position="2277"/>
    </location>
</feature>
<dbReference type="Proteomes" id="UP001275084">
    <property type="component" value="Unassembled WGS sequence"/>
</dbReference>
<keyword evidence="9" id="KW-0732">Signal</keyword>
<keyword evidence="3" id="KW-0328">Glycosyltransferase</keyword>
<dbReference type="InterPro" id="IPR058658">
    <property type="entry name" value="Mok11-13/Ags1-like_Ig_2"/>
</dbReference>
<feature type="transmembrane region" description="Helical" evidence="8">
    <location>
        <begin position="2345"/>
        <end position="2364"/>
    </location>
</feature>
<dbReference type="FunFam" id="3.20.20.80:FF:000073">
    <property type="entry name" value="Alpha-1,3-glucan synthase Ags2"/>
    <property type="match status" value="1"/>
</dbReference>
<feature type="signal peptide" evidence="9">
    <location>
        <begin position="1"/>
        <end position="25"/>
    </location>
</feature>
<dbReference type="SMART" id="SM00642">
    <property type="entry name" value="Aamy"/>
    <property type="match status" value="1"/>
</dbReference>
<dbReference type="SUPFAM" id="SSF53756">
    <property type="entry name" value="UDP-Glycosyltransferase/glycogen phosphorylase"/>
    <property type="match status" value="1"/>
</dbReference>
<dbReference type="Pfam" id="PF00128">
    <property type="entry name" value="Alpha-amylase"/>
    <property type="match status" value="1"/>
</dbReference>
<keyword evidence="8" id="KW-0472">Membrane</keyword>
<dbReference type="Pfam" id="PF08323">
    <property type="entry name" value="Glyco_transf_5"/>
    <property type="match status" value="1"/>
</dbReference>
<feature type="chain" id="PRO_5042501128" description="alpha-1,3-glucan synthase" evidence="9">
    <location>
        <begin position="26"/>
        <end position="2372"/>
    </location>
</feature>
<dbReference type="InterPro" id="IPR058654">
    <property type="entry name" value="Mok11-14/Ags1-like_TM"/>
</dbReference>
<evidence type="ECO:0000256" key="4">
    <source>
        <dbReference type="ARBA" id="ARBA00022679"/>
    </source>
</evidence>
<evidence type="ECO:0000256" key="9">
    <source>
        <dbReference type="SAM" id="SignalP"/>
    </source>
</evidence>
<feature type="transmembrane region" description="Helical" evidence="8">
    <location>
        <begin position="1948"/>
        <end position="1970"/>
    </location>
</feature>
<comment type="catalytic activity">
    <reaction evidence="6">
        <text>[(1-&gt;3)-alpha-D-glucosyl](n) + UDP-alpha-D-glucose = [(1-&gt;3)-alpha-D-glucosyl](n+1) + UDP + H(+)</text>
        <dbReference type="Rhea" id="RHEA:19749"/>
        <dbReference type="Rhea" id="RHEA-COMP:11150"/>
        <dbReference type="Rhea" id="RHEA-COMP:11151"/>
        <dbReference type="ChEBI" id="CHEBI:15378"/>
        <dbReference type="ChEBI" id="CHEBI:28100"/>
        <dbReference type="ChEBI" id="CHEBI:58223"/>
        <dbReference type="ChEBI" id="CHEBI:58885"/>
        <dbReference type="EC" id="2.4.1.183"/>
    </reaction>
</comment>
<dbReference type="InterPro" id="IPR017853">
    <property type="entry name" value="GH"/>
</dbReference>
<accession>A0AAJ0HD13</accession>
<dbReference type="InterPro" id="IPR058659">
    <property type="entry name" value="Mok11-13/Ags1-like_CBM"/>
</dbReference>
<dbReference type="PANTHER" id="PTHR47182:SF2">
    <property type="entry name" value="CELL WALL ALPHA-1,3-GLUCAN SYNTHASE AGS1"/>
    <property type="match status" value="1"/>
</dbReference>
<keyword evidence="8" id="KW-1133">Transmembrane helix</keyword>
<feature type="region of interest" description="Disordered" evidence="7">
    <location>
        <begin position="1668"/>
        <end position="1730"/>
    </location>
</feature>
<feature type="transmembrane region" description="Helical" evidence="8">
    <location>
        <begin position="1072"/>
        <end position="1094"/>
    </location>
</feature>
<comment type="similarity">
    <text evidence="1">Belongs to the glycosyltransferase group 1 family.</text>
</comment>
<dbReference type="InterPro" id="IPR058656">
    <property type="entry name" value="Mok11-13/Ags1-like_GH"/>
</dbReference>
<evidence type="ECO:0000313" key="12">
    <source>
        <dbReference type="Proteomes" id="UP001275084"/>
    </source>
</evidence>
<sequence length="2372" mass="264941">MMTRLALLSTYALLALVTTITLVAGLRFDADEQPWNLNTNRTAVSPLDYWGQRDEGHQYKESPKNWRVPFYTIFLDRYVNGDPTNDNINGTLFETDMMSTQLRFGGDLDGLLDSLDYVAGMGIKVIYIAGSPFINQPWGSDSYSPIDLTLLDKHYGTIKAWQATIDAIHEKGMWVVMDNTMATMSDLIGFEGYLNTSTPFQLQEHKVKWKTSRVYPDFKIGNTYNETCTFPHFWYEDGSKINPSGLKGCYDSDFDQFGDIEAFGVFPDWQRQLAKFASVQDRLREWYPPVLARLERFSCMAIAMLDIDGFRIDKAVQVTVDAQAHWSTAMRECGKKYGKDNFLVVGEITSGNTLGSIYIGRGREPRMADSLDMVAAMQLENRSDASQFFVRDQGISALDAGAFHYSIYRFMTRFLGMSGNLEAGFDLPTDWVNAWNRMVLTNDFYNANTGEFDPRHLYGASNQDVFRWPTIELGIERQLLATFITTLLLPGAPLVWYGEEQALYLLDGTAENYVYGRQAFAPSPAWKTHGCFSLENKLYTGWPLAKGKDGCKDESAGWDHRDPSAPLRNIMKHMFRLRQELPVLEHGWLLQELSKKTDFITLEGSGVATEIGIWSVARGMFSAVQTEDETPVWLIYHNNQNRTEYTFDCSNKDNAFLSPFDGATKVRNVFSEDAAITLESAPVLNGFTGKDSTGCIGSITLEPFEFRAYVPSAFFVTPAPMITRITPAHDSPIDSTDRNGEIPVTIEFNVEMDCDKLSSKDFSVKLITDGVGNGTSVAFEKPTCGAIGGAKFPWKGSIQSTWAFQTKLIGVTDGILKLTVNNATTADGKLRTNSIDHFLIRFGQPNNPIVWPTLANYSRTLLSMEGTSMYVNHAAPGATKWRYSTNWGSTWSDWIDYNTGKSKALVTEQPWKGTELQSWPGKHIQVQYFSKPLGSSAFIQHSDSNDIVFQRQFPHIKIHGPFNKWGYDAGLPGSMDLVFHHTWKLHYMYEWPANFQLNIWGLNPDNQPDAGAIFGDIDGDGIVDRLPPSSLSQNVINITEPPPMPALAYKLFYNDATWRFEYIPTGHMGIQIVIFILLAVMPVLLAGLSGWVYMRSFYQVKINKSGFTAKGWLPLTLGKLSGKSHEMSAITPPPPPSASLGPFGGDGGRRTILIATMEYNIDDFGIKIKIGGLGVMAQLMANALSHLDLIWVVPMVGDVDYPTERMHAAEPMFVDVMGQPYEIQVYYYVVKNITYVVLDAPIFRKQTKADPYIARMDDIESAILYAAWNSCIAESIRRFPVDIYHINDYHGAAAPLYLLPQTIPICLSLHNAEFQGMWPMRTPEEQKEVCEVFNLSPEIVKEYVQYGSVFNLLHAGASYLRIHQRGFGAVGVSRKYGDRSLARYPIFWSLKNIGQLPNPDPSDTAEWNPNEDAMNQSKGVDIDQSFEEKRPELRRQAQEWAGLEVDPKAELFVFVGRWSLQKGVDLIADIFPSILEKYPRTQLICIGPVIDIYGRFAALKLEKLMQKYPRRVFSKPEFTQLPPYIFSGAEFALIPSRDEPFGLVAVEFGRKGALGVGARVGGLGQMPGFWYTVESMSPTHLLQQFKQAIVSALDCKTSKRQLMRAWSAKQRFPVAQWVKQLDELHSQSIRIHQKDAKKKKLDVLSPNLSLTRPSSRGSTATYLEQGPVTILSPSSDSGRMSPASMASPIRANTPTLRTFASPNLPTPNAPWAGGSRSNSPRTSVASSIGGAPGGNGFYFNSGARDSTVSVDSFAMRAQNGGMASPIGPPDGGLGFPRPAFMQNRNSSLLSLPDVVGDRHDLKLQQVDQFFNDTNGEYYAEFDEMLDTLSVSNSTNDLCIESFLKKSEKEWFARYRDAKLGRHRDSSRTRSPAPSRPGSRNGEGRNESVVSRGRQRHRSLTPSGLARSVFETSPPPMGHNNVDDEFLLGDGYQAPTGLKKLLSIRIGDWPLYSFFLAFGQIISVNSYQIVLLSGDTNQTPQKLYMVAATYMVTSILWFAMERNFKSVYALSAPWVFFGLAFLMLGVAPFLGDWRVVDGVTDAATCMYSAGASSGALSFALNFGDEGGAPTKQWITRALAVTGVAQVYSLALWYWGSLVANQDTTATQFLGNTTIPQSVVVCVPIAVILWIIGLVLFLGLPDFYRQSPSRIPGFYISLYRRKVVPWFFVMIILQNYWLSAPYGRSWQFLFSSQFIPGWGVFLMALGFFVVIWGFLLYGFSYFSDEHTWLLPIVAIGLCAPRWAQEFWGTSGLGWYLPWAGGPLGSAIISRCLWLWLGLLDNIQGVGLGMMLLATLTRHHVLTVLIGAQVIGSAFTMLARATSPNALSPNTTFPDFSQGLMPGIASPWFWVCLGFQLIIPIGFFKFFRKEQVSKP</sequence>
<dbReference type="EMBL" id="JAUIQD010000005">
    <property type="protein sequence ID" value="KAK3348614.1"/>
    <property type="molecule type" value="Genomic_DNA"/>
</dbReference>
<feature type="region of interest" description="Disordered" evidence="7">
    <location>
        <begin position="1861"/>
        <end position="1916"/>
    </location>
</feature>
<protein>
    <recommendedName>
        <fullName evidence="2">alpha-1,3-glucan synthase</fullName>
        <ecNumber evidence="2">2.4.1.183</ecNumber>
    </recommendedName>
</protein>
<feature type="transmembrane region" description="Helical" evidence="8">
    <location>
        <begin position="2006"/>
        <end position="2029"/>
    </location>
</feature>
<evidence type="ECO:0000256" key="6">
    <source>
        <dbReference type="ARBA" id="ARBA00048960"/>
    </source>
</evidence>
<comment type="caution">
    <text evidence="11">The sequence shown here is derived from an EMBL/GenBank/DDBJ whole genome shotgun (WGS) entry which is preliminary data.</text>
</comment>
<dbReference type="Pfam" id="PF26127">
    <property type="entry name" value="12TM_Mok13"/>
    <property type="match status" value="1"/>
</dbReference>
<dbReference type="CDD" id="cd03791">
    <property type="entry name" value="GT5_Glycogen_synthase_DULL1-like"/>
    <property type="match status" value="1"/>
</dbReference>
<reference evidence="11" key="1">
    <citation type="journal article" date="2023" name="Mol. Phylogenet. Evol.">
        <title>Genome-scale phylogeny and comparative genomics of the fungal order Sordariales.</title>
        <authorList>
            <person name="Hensen N."/>
            <person name="Bonometti L."/>
            <person name="Westerberg I."/>
            <person name="Brannstrom I.O."/>
            <person name="Guillou S."/>
            <person name="Cros-Aarteil S."/>
            <person name="Calhoun S."/>
            <person name="Haridas S."/>
            <person name="Kuo A."/>
            <person name="Mondo S."/>
            <person name="Pangilinan J."/>
            <person name="Riley R."/>
            <person name="LaButti K."/>
            <person name="Andreopoulos B."/>
            <person name="Lipzen A."/>
            <person name="Chen C."/>
            <person name="Yan M."/>
            <person name="Daum C."/>
            <person name="Ng V."/>
            <person name="Clum A."/>
            <person name="Steindorff A."/>
            <person name="Ohm R.A."/>
            <person name="Martin F."/>
            <person name="Silar P."/>
            <person name="Natvig D.O."/>
            <person name="Lalanne C."/>
            <person name="Gautier V."/>
            <person name="Ament-Velasquez S.L."/>
            <person name="Kruys A."/>
            <person name="Hutchinson M.I."/>
            <person name="Powell A.J."/>
            <person name="Barry K."/>
            <person name="Miller A.N."/>
            <person name="Grigoriev I.V."/>
            <person name="Debuchy R."/>
            <person name="Gladieux P."/>
            <person name="Hiltunen Thoren M."/>
            <person name="Johannesson H."/>
        </authorList>
    </citation>
    <scope>NUCLEOTIDE SEQUENCE</scope>
    <source>
        <strain evidence="11">CBS 955.72</strain>
    </source>
</reference>
<dbReference type="Pfam" id="PF00534">
    <property type="entry name" value="Glycos_transf_1"/>
    <property type="match status" value="1"/>
</dbReference>
<feature type="compositionally biased region" description="Polar residues" evidence="7">
    <location>
        <begin position="1690"/>
        <end position="1703"/>
    </location>
</feature>
<reference evidence="11" key="2">
    <citation type="submission" date="2023-06" db="EMBL/GenBank/DDBJ databases">
        <authorList>
            <consortium name="Lawrence Berkeley National Laboratory"/>
            <person name="Haridas S."/>
            <person name="Hensen N."/>
            <person name="Bonometti L."/>
            <person name="Westerberg I."/>
            <person name="Brannstrom I.O."/>
            <person name="Guillou S."/>
            <person name="Cros-Aarteil S."/>
            <person name="Calhoun S."/>
            <person name="Kuo A."/>
            <person name="Mondo S."/>
            <person name="Pangilinan J."/>
            <person name="Riley R."/>
            <person name="Labutti K."/>
            <person name="Andreopoulos B."/>
            <person name="Lipzen A."/>
            <person name="Chen C."/>
            <person name="Yanf M."/>
            <person name="Daum C."/>
            <person name="Ng V."/>
            <person name="Clum A."/>
            <person name="Steindorff A."/>
            <person name="Ohm R."/>
            <person name="Martin F."/>
            <person name="Silar P."/>
            <person name="Natvig D."/>
            <person name="Lalanne C."/>
            <person name="Gautier V."/>
            <person name="Ament-Velasquez S.L."/>
            <person name="Kruys A."/>
            <person name="Hutchinson M.I."/>
            <person name="Powell A.J."/>
            <person name="Barry K."/>
            <person name="Miller A.N."/>
            <person name="Grigoriev I.V."/>
            <person name="Debuchy R."/>
            <person name="Gladieux P."/>
            <person name="Thoren M.H."/>
            <person name="Johannesson H."/>
        </authorList>
    </citation>
    <scope>NUCLEOTIDE SEQUENCE</scope>
    <source>
        <strain evidence="11">CBS 955.72</strain>
    </source>
</reference>
<dbReference type="Pfam" id="PF26108">
    <property type="entry name" value="GH_Mok13"/>
    <property type="match status" value="1"/>
</dbReference>
<dbReference type="Pfam" id="PF26111">
    <property type="entry name" value="Ig_Mok13"/>
    <property type="match status" value="1"/>
</dbReference>
<feature type="transmembrane region" description="Helical" evidence="8">
    <location>
        <begin position="2157"/>
        <end position="2176"/>
    </location>
</feature>
<feature type="transmembrane region" description="Helical" evidence="8">
    <location>
        <begin position="2113"/>
        <end position="2136"/>
    </location>
</feature>
<gene>
    <name evidence="11" type="ORF">B0T25DRAFT_623740</name>
</gene>
<evidence type="ECO:0000313" key="11">
    <source>
        <dbReference type="EMBL" id="KAK3348614.1"/>
    </source>
</evidence>
<feature type="transmembrane region" description="Helical" evidence="8">
    <location>
        <begin position="1982"/>
        <end position="1999"/>
    </location>
</feature>
<keyword evidence="12" id="KW-1185">Reference proteome</keyword>
<feature type="domain" description="Glycosyl hydrolase family 13 catalytic" evidence="10">
    <location>
        <begin position="72"/>
        <end position="527"/>
    </location>
</feature>
<evidence type="ECO:0000256" key="1">
    <source>
        <dbReference type="ARBA" id="ARBA00006122"/>
    </source>
</evidence>
<dbReference type="Pfam" id="PF26114">
    <property type="entry name" value="Ig_2_Mok13"/>
    <property type="match status" value="1"/>
</dbReference>
<evidence type="ECO:0000256" key="7">
    <source>
        <dbReference type="SAM" id="MobiDB-lite"/>
    </source>
</evidence>
<dbReference type="GO" id="GO:0070600">
    <property type="term" value="P:fungal-type cell wall (1-&gt;3)-alpha-glucan biosynthetic process"/>
    <property type="evidence" value="ECO:0007669"/>
    <property type="project" value="TreeGrafter"/>
</dbReference>
<dbReference type="EC" id="2.4.1.183" evidence="2"/>
<feature type="compositionally biased region" description="Polar residues" evidence="7">
    <location>
        <begin position="1715"/>
        <end position="1726"/>
    </location>
</feature>
<dbReference type="Gene3D" id="3.20.20.80">
    <property type="entry name" value="Glycosidases"/>
    <property type="match status" value="1"/>
</dbReference>
<dbReference type="FunFam" id="3.40.50.2000:FF:000058">
    <property type="entry name" value="Alpha-1,3-glucan synthase Ags1"/>
    <property type="match status" value="1"/>
</dbReference>
<evidence type="ECO:0000256" key="3">
    <source>
        <dbReference type="ARBA" id="ARBA00022676"/>
    </source>
</evidence>
<dbReference type="GO" id="GO:0009277">
    <property type="term" value="C:fungal-type cell wall"/>
    <property type="evidence" value="ECO:0007669"/>
    <property type="project" value="TreeGrafter"/>
</dbReference>
<dbReference type="FunFam" id="3.40.50.2000:FF:000052">
    <property type="entry name" value="Alpha-1,3-glucan synthase Ags2"/>
    <property type="match status" value="1"/>
</dbReference>
<evidence type="ECO:0000256" key="8">
    <source>
        <dbReference type="SAM" id="Phobius"/>
    </source>
</evidence>
<feature type="transmembrane region" description="Helical" evidence="8">
    <location>
        <begin position="2073"/>
        <end position="2093"/>
    </location>
</feature>
<keyword evidence="8" id="KW-0812">Transmembrane</keyword>
<keyword evidence="5" id="KW-0961">Cell wall biogenesis/degradation</keyword>
<evidence type="ECO:0000256" key="2">
    <source>
        <dbReference type="ARBA" id="ARBA00012688"/>
    </source>
</evidence>
<feature type="transmembrane region" description="Helical" evidence="8">
    <location>
        <begin position="2041"/>
        <end position="2061"/>
    </location>
</feature>
<feature type="compositionally biased region" description="Low complexity" evidence="7">
    <location>
        <begin position="1868"/>
        <end position="1879"/>
    </location>
</feature>
<organism evidence="11 12">
    <name type="scientific">Lasiosphaeria hispida</name>
    <dbReference type="NCBI Taxonomy" id="260671"/>
    <lineage>
        <taxon>Eukaryota</taxon>
        <taxon>Fungi</taxon>
        <taxon>Dikarya</taxon>
        <taxon>Ascomycota</taxon>
        <taxon>Pezizomycotina</taxon>
        <taxon>Sordariomycetes</taxon>
        <taxon>Sordariomycetidae</taxon>
        <taxon>Sordariales</taxon>
        <taxon>Lasiosphaeriaceae</taxon>
        <taxon>Lasiosphaeria</taxon>
    </lineage>
</organism>
<dbReference type="Gene3D" id="3.40.50.2000">
    <property type="entry name" value="Glycogen Phosphorylase B"/>
    <property type="match status" value="2"/>
</dbReference>
<feature type="transmembrane region" description="Helical" evidence="8">
    <location>
        <begin position="2196"/>
        <end position="2217"/>
    </location>
</feature>
<dbReference type="PANTHER" id="PTHR47182">
    <property type="entry name" value="CELL WALL ALPHA-1,3-GLUCAN SYNTHASE AGS1-RELATED"/>
    <property type="match status" value="1"/>
</dbReference>